<dbReference type="InterPro" id="IPR027397">
    <property type="entry name" value="Catenin-bd_sf"/>
</dbReference>
<dbReference type="GO" id="GO:0034332">
    <property type="term" value="P:adherens junction organization"/>
    <property type="evidence" value="ECO:0007669"/>
    <property type="project" value="TreeGrafter"/>
</dbReference>
<dbReference type="PANTHER" id="PTHR24027">
    <property type="entry name" value="CADHERIN-23"/>
    <property type="match status" value="1"/>
</dbReference>
<keyword evidence="9" id="KW-0479">Metal-binding</keyword>
<evidence type="ECO:0000256" key="3">
    <source>
        <dbReference type="ARBA" id="ARBA00004251"/>
    </source>
</evidence>
<dbReference type="GO" id="GO:0007416">
    <property type="term" value="P:synapse assembly"/>
    <property type="evidence" value="ECO:0007669"/>
    <property type="project" value="TreeGrafter"/>
</dbReference>
<feature type="domain" description="Cadherin" evidence="23">
    <location>
        <begin position="498"/>
        <end position="605"/>
    </location>
</feature>
<dbReference type="GO" id="GO:0008013">
    <property type="term" value="F:beta-catenin binding"/>
    <property type="evidence" value="ECO:0007669"/>
    <property type="project" value="TreeGrafter"/>
</dbReference>
<dbReference type="GO" id="GO:0007398">
    <property type="term" value="P:ectoderm development"/>
    <property type="evidence" value="ECO:0007669"/>
    <property type="project" value="UniProtKB-ARBA"/>
</dbReference>
<protein>
    <submittedName>
        <fullName evidence="24">Cadherin 2</fullName>
    </submittedName>
</protein>
<dbReference type="CDD" id="cd11304">
    <property type="entry name" value="Cadherin_repeat"/>
    <property type="match status" value="3"/>
</dbReference>
<keyword evidence="11" id="KW-0677">Repeat</keyword>
<dbReference type="Pfam" id="PF00028">
    <property type="entry name" value="Cadherin"/>
    <property type="match status" value="4"/>
</dbReference>
<comment type="subcellular location">
    <subcellularLocation>
        <location evidence="4">Cell junction</location>
        <location evidence="4">Adherens junction</location>
    </subcellularLocation>
    <subcellularLocation>
        <location evidence="5">Cell junction</location>
        <location evidence="5">Desmosome</location>
    </subcellularLocation>
    <subcellularLocation>
        <location evidence="1">Cell membrane</location>
        <location evidence="1">Sarcolemma</location>
    </subcellularLocation>
    <subcellularLocation>
        <location evidence="3 19">Cell membrane</location>
        <topology evidence="3 19">Single-pass type I membrane protein</topology>
    </subcellularLocation>
    <subcellularLocation>
        <location evidence="2">Cell surface</location>
    </subcellularLocation>
</comment>
<dbReference type="InterPro" id="IPR039808">
    <property type="entry name" value="Cadherin"/>
</dbReference>
<evidence type="ECO:0000256" key="8">
    <source>
        <dbReference type="ARBA" id="ARBA00022692"/>
    </source>
</evidence>
<dbReference type="Ensembl" id="ENSGMOT00000051649.1">
    <property type="protein sequence ID" value="ENSGMOP00000027872.1"/>
    <property type="gene ID" value="ENSGMOG00000005391.2"/>
</dbReference>
<dbReference type="InterPro" id="IPR000233">
    <property type="entry name" value="Cadherin_Y-type_LIR"/>
</dbReference>
<evidence type="ECO:0000256" key="1">
    <source>
        <dbReference type="ARBA" id="ARBA00004135"/>
    </source>
</evidence>
<evidence type="ECO:0000256" key="21">
    <source>
        <dbReference type="SAM" id="Phobius"/>
    </source>
</evidence>
<evidence type="ECO:0000256" key="2">
    <source>
        <dbReference type="ARBA" id="ARBA00004241"/>
    </source>
</evidence>
<dbReference type="GO" id="GO:0005737">
    <property type="term" value="C:cytoplasm"/>
    <property type="evidence" value="ECO:0007669"/>
    <property type="project" value="TreeGrafter"/>
</dbReference>
<organism evidence="24 25">
    <name type="scientific">Gadus morhua</name>
    <name type="common">Atlantic cod</name>
    <dbReference type="NCBI Taxonomy" id="8049"/>
    <lineage>
        <taxon>Eukaryota</taxon>
        <taxon>Metazoa</taxon>
        <taxon>Chordata</taxon>
        <taxon>Craniata</taxon>
        <taxon>Vertebrata</taxon>
        <taxon>Euteleostomi</taxon>
        <taxon>Actinopterygii</taxon>
        <taxon>Neopterygii</taxon>
        <taxon>Teleostei</taxon>
        <taxon>Neoteleostei</taxon>
        <taxon>Acanthomorphata</taxon>
        <taxon>Zeiogadaria</taxon>
        <taxon>Gadariae</taxon>
        <taxon>Gadiformes</taxon>
        <taxon>Gadoidei</taxon>
        <taxon>Gadidae</taxon>
        <taxon>Gadus</taxon>
    </lineage>
</organism>
<name>A0A8C5FD34_GADMO</name>
<dbReference type="GO" id="GO:0016342">
    <property type="term" value="C:catenin complex"/>
    <property type="evidence" value="ECO:0007669"/>
    <property type="project" value="TreeGrafter"/>
</dbReference>
<dbReference type="PANTHER" id="PTHR24027:SF79">
    <property type="entry name" value="CADHERIN-2"/>
    <property type="match status" value="1"/>
</dbReference>
<dbReference type="GO" id="GO:0045296">
    <property type="term" value="F:cadherin binding"/>
    <property type="evidence" value="ECO:0007669"/>
    <property type="project" value="TreeGrafter"/>
</dbReference>
<evidence type="ECO:0000256" key="16">
    <source>
        <dbReference type="ARBA" id="ARBA00023136"/>
    </source>
</evidence>
<evidence type="ECO:0000256" key="15">
    <source>
        <dbReference type="ARBA" id="ARBA00022989"/>
    </source>
</evidence>
<keyword evidence="17" id="KW-0325">Glycoprotein</keyword>
<sequence length="906" mass="100509">IATHNTYKRGNLHLWLRLTLTTVSGCSHIILCLPQTPEVMPDCLYSVSVPVSFRDCGQSRVVFEAKDQSHFRVGVDGVLYAARHLHLSDEETTPLVVYARDTQSKQHAQLPPLKHISSVSQVKTAGDATGFRRVPEIVFPWHSQVVGGDGSVVRRVKRDWVIPPINVPENSRGQFPEELVRIRSDRDNNRLLRYSVTGPGADQPPTGIYIISPISGQLSVTKPLDREHIANFHLRAHAVDLNGNQVENPIDIVINVIDMNDNRPEFTHTVFNGSVPEGSKPGSFVMTVTSIDKDDPKTANGMLRYKILSQNPESPSSNMFTINNKTGDIISVAAGLDREKVPQYTLIIQATDMEGNPTYGLSNTATAMIRITDVNDNPPEFTTDMVFFGDVKENRVNVIVSNLTVTDKDQPHTSAWNAAYRIISGDPTGRFSIPTDPTSNEGLLTVVKPIDYELSRSFMLTVVTENEVQLARGIHLPRQSTSTVSVRVVDVNESPEFSPDPKSIKLEEGLPASSLLTTFTAQDPDRYMRQTVRYTKLFDPANWLEIDNLNGRISTRAVLDRESPYVKNNLYNVTFMASDNGNPPASGTGTLQIYLLDINDNAPHVFPPEVEMCERPEPNGINITASDPDLIPNAGPFAFELANRPLDTRRNWTLMRLNGEQAQLRLRIGFLESGIYTVPVIITDSGNLPMSNTSYLRVKVCQCDQHGDCVDMERIIAAGLGTGAIIAILICIIVMLVMVLMFVMWMKRRDKERQAKQLLIDPEDDVRDNILKYDEEGGGEEDQDYDLSQLQQPDALEAECVKVGIRRLDERPMHHDHQYPVRSAAPHPGDIGDFIHEGLKAADNDPAAPPYDSLLVFDYEGSGSAAGSLSSLHSSSSCGDQEYDYLGDWGPRFHRLADLYGGGSDD</sequence>
<dbReference type="AlphaFoldDB" id="A0A8C5FD34"/>
<reference evidence="24" key="1">
    <citation type="submission" date="2025-08" db="UniProtKB">
        <authorList>
            <consortium name="Ensembl"/>
        </authorList>
    </citation>
    <scope>IDENTIFICATION</scope>
</reference>
<evidence type="ECO:0000256" key="11">
    <source>
        <dbReference type="ARBA" id="ARBA00022737"/>
    </source>
</evidence>
<evidence type="ECO:0000256" key="12">
    <source>
        <dbReference type="ARBA" id="ARBA00022837"/>
    </source>
</evidence>
<dbReference type="GO" id="GO:0001841">
    <property type="term" value="P:neural tube formation"/>
    <property type="evidence" value="ECO:0007669"/>
    <property type="project" value="UniProtKB-ARBA"/>
</dbReference>
<evidence type="ECO:0000313" key="24">
    <source>
        <dbReference type="Ensembl" id="ENSGMOP00000027872.1"/>
    </source>
</evidence>
<dbReference type="GO" id="GO:0007156">
    <property type="term" value="P:homophilic cell adhesion via plasma membrane adhesion molecules"/>
    <property type="evidence" value="ECO:0007669"/>
    <property type="project" value="InterPro"/>
</dbReference>
<evidence type="ECO:0000256" key="10">
    <source>
        <dbReference type="ARBA" id="ARBA00022729"/>
    </source>
</evidence>
<dbReference type="OMA" id="PHTSAWS"/>
<feature type="transmembrane region" description="Helical" evidence="21">
    <location>
        <begin position="715"/>
        <end position="746"/>
    </location>
</feature>
<dbReference type="GO" id="GO:0016339">
    <property type="term" value="P:calcium-dependent cell-cell adhesion via plasma membrane cell adhesion molecules"/>
    <property type="evidence" value="ECO:0007669"/>
    <property type="project" value="TreeGrafter"/>
</dbReference>
<dbReference type="GO" id="GO:0060027">
    <property type="term" value="P:convergent extension involved in gastrulation"/>
    <property type="evidence" value="ECO:0007669"/>
    <property type="project" value="UniProtKB-ARBA"/>
</dbReference>
<dbReference type="PRINTS" id="PR00205">
    <property type="entry name" value="CADHERIN"/>
</dbReference>
<keyword evidence="10 22" id="KW-0732">Signal</keyword>
<dbReference type="InterPro" id="IPR014868">
    <property type="entry name" value="Cadherin_pro_dom"/>
</dbReference>
<evidence type="ECO:0000256" key="20">
    <source>
        <dbReference type="RuleBase" id="RU004357"/>
    </source>
</evidence>
<dbReference type="GeneTree" id="ENSGT00940000155981"/>
<dbReference type="Pfam" id="PF01049">
    <property type="entry name" value="CADH_Y-type_LIR"/>
    <property type="match status" value="1"/>
</dbReference>
<dbReference type="Gene3D" id="4.10.900.10">
    <property type="entry name" value="TCF3-CBD (Catenin binding domain)"/>
    <property type="match status" value="1"/>
</dbReference>
<dbReference type="GO" id="GO:0030027">
    <property type="term" value="C:lamellipodium"/>
    <property type="evidence" value="ECO:0007669"/>
    <property type="project" value="TreeGrafter"/>
</dbReference>
<evidence type="ECO:0000256" key="9">
    <source>
        <dbReference type="ARBA" id="ARBA00022723"/>
    </source>
</evidence>
<dbReference type="GO" id="GO:0043005">
    <property type="term" value="C:neuron projection"/>
    <property type="evidence" value="ECO:0007669"/>
    <property type="project" value="TreeGrafter"/>
</dbReference>
<dbReference type="GO" id="GO:0030010">
    <property type="term" value="P:establishment of cell polarity"/>
    <property type="evidence" value="ECO:0007669"/>
    <property type="project" value="UniProtKB-ARBA"/>
</dbReference>
<dbReference type="GO" id="GO:0005912">
    <property type="term" value="C:adherens junction"/>
    <property type="evidence" value="ECO:0007669"/>
    <property type="project" value="UniProtKB-SubCell"/>
</dbReference>
<reference evidence="24" key="2">
    <citation type="submission" date="2025-09" db="UniProtKB">
        <authorList>
            <consortium name="Ensembl"/>
        </authorList>
    </citation>
    <scope>IDENTIFICATION</scope>
</reference>
<keyword evidence="7" id="KW-0165">Cleavage on pair of basic residues</keyword>
<feature type="domain" description="Cadherin" evidence="23">
    <location>
        <begin position="604"/>
        <end position="715"/>
    </location>
</feature>
<dbReference type="GO" id="GO:0048787">
    <property type="term" value="C:presynaptic active zone membrane"/>
    <property type="evidence" value="ECO:0007669"/>
    <property type="project" value="TreeGrafter"/>
</dbReference>
<dbReference type="GO" id="GO:0030057">
    <property type="term" value="C:desmosome"/>
    <property type="evidence" value="ECO:0007669"/>
    <property type="project" value="UniProtKB-SubCell"/>
</dbReference>
<dbReference type="Gene3D" id="2.60.40.60">
    <property type="entry name" value="Cadherins"/>
    <property type="match status" value="6"/>
</dbReference>
<gene>
    <name evidence="24" type="primary">CDH2</name>
</gene>
<dbReference type="GO" id="GO:0042074">
    <property type="term" value="P:cell migration involved in gastrulation"/>
    <property type="evidence" value="ECO:0007669"/>
    <property type="project" value="UniProtKB-ARBA"/>
</dbReference>
<dbReference type="GO" id="GO:0007498">
    <property type="term" value="P:mesoderm development"/>
    <property type="evidence" value="ECO:0007669"/>
    <property type="project" value="UniProtKB-ARBA"/>
</dbReference>
<dbReference type="SMART" id="SM01055">
    <property type="entry name" value="Cadherin_pro"/>
    <property type="match status" value="1"/>
</dbReference>
<dbReference type="PROSITE" id="PS00232">
    <property type="entry name" value="CADHERIN_1"/>
    <property type="match status" value="2"/>
</dbReference>
<dbReference type="InterPro" id="IPR020894">
    <property type="entry name" value="Cadherin_CS"/>
</dbReference>
<dbReference type="Proteomes" id="UP000694546">
    <property type="component" value="Chromosome 12"/>
</dbReference>
<keyword evidence="6" id="KW-1003">Cell membrane</keyword>
<dbReference type="GO" id="GO:0042383">
    <property type="term" value="C:sarcolemma"/>
    <property type="evidence" value="ECO:0007669"/>
    <property type="project" value="UniProtKB-SubCell"/>
</dbReference>
<dbReference type="SMART" id="SM00112">
    <property type="entry name" value="CA"/>
    <property type="match status" value="5"/>
</dbReference>
<dbReference type="GO" id="GO:0044331">
    <property type="term" value="P:cell-cell adhesion mediated by cadherin"/>
    <property type="evidence" value="ECO:0007669"/>
    <property type="project" value="TreeGrafter"/>
</dbReference>
<keyword evidence="13 19" id="KW-0130">Cell adhesion</keyword>
<dbReference type="GO" id="GO:0009986">
    <property type="term" value="C:cell surface"/>
    <property type="evidence" value="ECO:0007669"/>
    <property type="project" value="UniProtKB-SubCell"/>
</dbReference>
<evidence type="ECO:0000256" key="14">
    <source>
        <dbReference type="ARBA" id="ARBA00022949"/>
    </source>
</evidence>
<accession>A0A8C5FD34</accession>
<feature type="domain" description="Cadherin" evidence="23">
    <location>
        <begin position="267"/>
        <end position="381"/>
    </location>
</feature>
<dbReference type="GO" id="GO:0014069">
    <property type="term" value="C:postsynaptic density"/>
    <property type="evidence" value="ECO:0007669"/>
    <property type="project" value="TreeGrafter"/>
</dbReference>
<dbReference type="PROSITE" id="PS50268">
    <property type="entry name" value="CADHERIN_2"/>
    <property type="match status" value="5"/>
</dbReference>
<evidence type="ECO:0000256" key="5">
    <source>
        <dbReference type="ARBA" id="ARBA00004568"/>
    </source>
</evidence>
<dbReference type="SUPFAM" id="SSF49313">
    <property type="entry name" value="Cadherin-like"/>
    <property type="match status" value="6"/>
</dbReference>
<feature type="chain" id="PRO_5046096457" evidence="22">
    <location>
        <begin position="26"/>
        <end position="906"/>
    </location>
</feature>
<evidence type="ECO:0000256" key="19">
    <source>
        <dbReference type="RuleBase" id="RU003318"/>
    </source>
</evidence>
<feature type="domain" description="Cadherin" evidence="23">
    <location>
        <begin position="400"/>
        <end position="497"/>
    </location>
</feature>
<dbReference type="InterPro" id="IPR002126">
    <property type="entry name" value="Cadherin-like_dom"/>
</dbReference>
<dbReference type="Pfam" id="PF08758">
    <property type="entry name" value="Cadherin_pro"/>
    <property type="match status" value="1"/>
</dbReference>
<proteinExistence type="predicted"/>
<dbReference type="InterPro" id="IPR015919">
    <property type="entry name" value="Cadherin-like_sf"/>
</dbReference>
<dbReference type="GO" id="GO:0014704">
    <property type="term" value="C:intercalated disc"/>
    <property type="evidence" value="ECO:0007669"/>
    <property type="project" value="TreeGrafter"/>
</dbReference>
<dbReference type="GO" id="GO:0007043">
    <property type="term" value="P:cell-cell junction assembly"/>
    <property type="evidence" value="ECO:0007669"/>
    <property type="project" value="TreeGrafter"/>
</dbReference>
<dbReference type="GO" id="GO:0000902">
    <property type="term" value="P:cell morphogenesis"/>
    <property type="evidence" value="ECO:0007669"/>
    <property type="project" value="TreeGrafter"/>
</dbReference>
<keyword evidence="8 19" id="KW-0812">Transmembrane</keyword>
<evidence type="ECO:0000259" key="23">
    <source>
        <dbReference type="PROSITE" id="PS50268"/>
    </source>
</evidence>
<evidence type="ECO:0000256" key="13">
    <source>
        <dbReference type="ARBA" id="ARBA00022889"/>
    </source>
</evidence>
<evidence type="ECO:0000256" key="17">
    <source>
        <dbReference type="ARBA" id="ARBA00023180"/>
    </source>
</evidence>
<evidence type="ECO:0000256" key="7">
    <source>
        <dbReference type="ARBA" id="ARBA00022685"/>
    </source>
</evidence>
<evidence type="ECO:0000256" key="22">
    <source>
        <dbReference type="SAM" id="SignalP"/>
    </source>
</evidence>
<feature type="signal peptide" evidence="22">
    <location>
        <begin position="1"/>
        <end position="25"/>
    </location>
</feature>
<keyword evidence="25" id="KW-1185">Reference proteome</keyword>
<evidence type="ECO:0000256" key="4">
    <source>
        <dbReference type="ARBA" id="ARBA00004536"/>
    </source>
</evidence>
<evidence type="ECO:0000313" key="25">
    <source>
        <dbReference type="Proteomes" id="UP000694546"/>
    </source>
</evidence>
<dbReference type="GO" id="GO:0005509">
    <property type="term" value="F:calcium ion binding"/>
    <property type="evidence" value="ECO:0007669"/>
    <property type="project" value="UniProtKB-UniRule"/>
</dbReference>
<keyword evidence="15 21" id="KW-1133">Transmembrane helix</keyword>
<dbReference type="PRINTS" id="PR01820">
    <property type="entry name" value="DESMOCOLLIN"/>
</dbReference>
<dbReference type="GO" id="GO:0045177">
    <property type="term" value="C:apical part of cell"/>
    <property type="evidence" value="ECO:0007669"/>
    <property type="project" value="TreeGrafter"/>
</dbReference>
<keyword evidence="14" id="KW-0965">Cell junction</keyword>
<evidence type="ECO:0000256" key="18">
    <source>
        <dbReference type="PROSITE-ProRule" id="PRU00043"/>
    </source>
</evidence>
<feature type="domain" description="Cadherin" evidence="23">
    <location>
        <begin position="159"/>
        <end position="266"/>
    </location>
</feature>
<keyword evidence="16 21" id="KW-0472">Membrane</keyword>
<dbReference type="GO" id="GO:0001764">
    <property type="term" value="P:neuron migration"/>
    <property type="evidence" value="ECO:0007669"/>
    <property type="project" value="UniProtKB-ARBA"/>
</dbReference>
<evidence type="ECO:0000256" key="6">
    <source>
        <dbReference type="ARBA" id="ARBA00022475"/>
    </source>
</evidence>
<keyword evidence="12 18" id="KW-0106">Calcium</keyword>
<comment type="function">
    <text evidence="20">Cadherins are calcium-dependent cell adhesion proteins.</text>
</comment>
<dbReference type="GO" id="GO:0099634">
    <property type="term" value="C:postsynaptic specialization membrane"/>
    <property type="evidence" value="ECO:0007669"/>
    <property type="project" value="TreeGrafter"/>
</dbReference>